<dbReference type="PRINTS" id="PR00133">
    <property type="entry name" value="GLHYDRLASE3"/>
</dbReference>
<proteinExistence type="inferred from homology"/>
<dbReference type="RefSeq" id="WP_399620917.1">
    <property type="nucleotide sequence ID" value="NZ_JBITYT010000018.1"/>
</dbReference>
<evidence type="ECO:0000259" key="3">
    <source>
        <dbReference type="SMART" id="SM01217"/>
    </source>
</evidence>
<dbReference type="InterPro" id="IPR036962">
    <property type="entry name" value="Glyco_hydro_3_N_sf"/>
</dbReference>
<name>A0ABW8D3G3_STRBI</name>
<accession>A0ABW8D3G3</accession>
<keyword evidence="5" id="KW-1185">Reference proteome</keyword>
<dbReference type="Pfam" id="PF14310">
    <property type="entry name" value="Fn3-like"/>
    <property type="match status" value="1"/>
</dbReference>
<reference evidence="4 5" key="1">
    <citation type="submission" date="2024-10" db="EMBL/GenBank/DDBJ databases">
        <title>The Natural Products Discovery Center: Release of the First 8490 Sequenced Strains for Exploring Actinobacteria Biosynthetic Diversity.</title>
        <authorList>
            <person name="Kalkreuter E."/>
            <person name="Kautsar S.A."/>
            <person name="Yang D."/>
            <person name="Bader C.D."/>
            <person name="Teijaro C.N."/>
            <person name="Fluegel L."/>
            <person name="Davis C.M."/>
            <person name="Simpson J.R."/>
            <person name="Lauterbach L."/>
            <person name="Steele A.D."/>
            <person name="Gui C."/>
            <person name="Meng S."/>
            <person name="Li G."/>
            <person name="Viehrig K."/>
            <person name="Ye F."/>
            <person name="Su P."/>
            <person name="Kiefer A.F."/>
            <person name="Nichols A."/>
            <person name="Cepeda A.J."/>
            <person name="Yan W."/>
            <person name="Fan B."/>
            <person name="Jiang Y."/>
            <person name="Adhikari A."/>
            <person name="Zheng C.-J."/>
            <person name="Schuster L."/>
            <person name="Cowan T.M."/>
            <person name="Smanski M.J."/>
            <person name="Chevrette M.G."/>
            <person name="De Carvalho L.P.S."/>
            <person name="Shen B."/>
        </authorList>
    </citation>
    <scope>NUCLEOTIDE SEQUENCE [LARGE SCALE GENOMIC DNA]</scope>
    <source>
        <strain evidence="4 5">NPDC053346</strain>
    </source>
</reference>
<dbReference type="InterPro" id="IPR026891">
    <property type="entry name" value="Fn3-like"/>
</dbReference>
<dbReference type="InterPro" id="IPR036881">
    <property type="entry name" value="Glyco_hydro_3_C_sf"/>
</dbReference>
<dbReference type="Gene3D" id="2.60.40.10">
    <property type="entry name" value="Immunoglobulins"/>
    <property type="match status" value="1"/>
</dbReference>
<dbReference type="Gene3D" id="3.40.50.1700">
    <property type="entry name" value="Glycoside hydrolase family 3 C-terminal domain"/>
    <property type="match status" value="1"/>
</dbReference>
<keyword evidence="2 4" id="KW-0378">Hydrolase</keyword>
<evidence type="ECO:0000313" key="4">
    <source>
        <dbReference type="EMBL" id="MFI9123526.1"/>
    </source>
</evidence>
<dbReference type="PANTHER" id="PTHR42715:SF10">
    <property type="entry name" value="BETA-GLUCOSIDASE"/>
    <property type="match status" value="1"/>
</dbReference>
<dbReference type="InterPro" id="IPR013783">
    <property type="entry name" value="Ig-like_fold"/>
</dbReference>
<dbReference type="InterPro" id="IPR002772">
    <property type="entry name" value="Glyco_hydro_3_C"/>
</dbReference>
<dbReference type="EMBL" id="JBITYT010000018">
    <property type="protein sequence ID" value="MFI9123526.1"/>
    <property type="molecule type" value="Genomic_DNA"/>
</dbReference>
<dbReference type="SMART" id="SM01217">
    <property type="entry name" value="Fn3_like"/>
    <property type="match status" value="1"/>
</dbReference>
<evidence type="ECO:0000313" key="5">
    <source>
        <dbReference type="Proteomes" id="UP001614391"/>
    </source>
</evidence>
<gene>
    <name evidence="4" type="ORF">ACIGW0_29740</name>
</gene>
<organism evidence="4 5">
    <name type="scientific">Streptomyces bikiniensis</name>
    <dbReference type="NCBI Taxonomy" id="1896"/>
    <lineage>
        <taxon>Bacteria</taxon>
        <taxon>Bacillati</taxon>
        <taxon>Actinomycetota</taxon>
        <taxon>Actinomycetes</taxon>
        <taxon>Kitasatosporales</taxon>
        <taxon>Streptomycetaceae</taxon>
        <taxon>Streptomyces</taxon>
    </lineage>
</organism>
<dbReference type="Proteomes" id="UP001614391">
    <property type="component" value="Unassembled WGS sequence"/>
</dbReference>
<sequence>MTLEEKTAQLYGVWVGARTDGSGVAPHQHEMAGDEDIEALTRHGLGQLTRSFGTSPVDPALGALALARTQQGLVRDTRLGIPAIAHEECLAGFTAHGATVYPVPLSWGATFDPGLVAEMAAAIGNDMRSVGVHQGLAPVLDVVRDLRWGRVEETIGEDPYLVGSIATAYVRGLQSSGVVATLKHFVGYSASLGGRNLAPVQIGPRELADVLLVPFEMALRDGGAQSVMHAYTALDGTPSAADSRLLTDLLRDRWEFEGTVVADYFGVAFLQRLHAVAASPGQAAHLALAAGVDVELPTGHCYAQPLVRAVLAGDVPEALVDRAVTRVLLQKCALGMLDADYSPVPEALSGLPAEPDGLPSPEAVAGTVDLDEAPRRDLARRLAERAVVLLANPPAGDRPGTLPLEDPGRVAVLGPLADDPAALLGCYSFPAHVGVQHPDVPAGVALPTILQALRAEFPGAVVRHEEGCDLPGPGSVSTAEERRGRLERARALAQDSDLCLVVVGDRAGLFGRGTSGEGCDASDLSLPGDQASLLDAALRTDTPVVLVVAGGRPYALGPWADRLAAVVQTFFPGEEGAGAIAGVLSGRINPSGRLPVGVPRGPGGQPWTYLQPALGLRNDTSSLDPTALYPFGHGLSYTRFAWDDATCADDVLTTAAQTRVSVTVRNTGSRPGTEVVQLYLHDPVAAVSLPLQRLIGYARVDLAPGETRTVGFDVHSDVFAYTDNHAHRVVEPGDIELRVGASSTDIRHRLLLRLEGPRRKVGHDRVLTCPASVD</sequence>
<dbReference type="InterPro" id="IPR001764">
    <property type="entry name" value="Glyco_hydro_3_N"/>
</dbReference>
<evidence type="ECO:0000256" key="1">
    <source>
        <dbReference type="ARBA" id="ARBA00005336"/>
    </source>
</evidence>
<dbReference type="InterPro" id="IPR050288">
    <property type="entry name" value="Cellulose_deg_GH3"/>
</dbReference>
<dbReference type="SUPFAM" id="SSF52279">
    <property type="entry name" value="Beta-D-glucan exohydrolase, C-terminal domain"/>
    <property type="match status" value="1"/>
</dbReference>
<dbReference type="Pfam" id="PF00933">
    <property type="entry name" value="Glyco_hydro_3"/>
    <property type="match status" value="1"/>
</dbReference>
<protein>
    <submittedName>
        <fullName evidence="4">Glycoside hydrolase family 3 N-terminal domain-containing protein</fullName>
    </submittedName>
</protein>
<dbReference type="SUPFAM" id="SSF51445">
    <property type="entry name" value="(Trans)glycosidases"/>
    <property type="match status" value="1"/>
</dbReference>
<comment type="similarity">
    <text evidence="1">Belongs to the glycosyl hydrolase 3 family.</text>
</comment>
<dbReference type="Gene3D" id="3.20.20.300">
    <property type="entry name" value="Glycoside hydrolase, family 3, N-terminal domain"/>
    <property type="match status" value="1"/>
</dbReference>
<feature type="domain" description="Fibronectin type III-like" evidence="3">
    <location>
        <begin position="674"/>
        <end position="743"/>
    </location>
</feature>
<dbReference type="GO" id="GO:0016787">
    <property type="term" value="F:hydrolase activity"/>
    <property type="evidence" value="ECO:0007669"/>
    <property type="project" value="UniProtKB-KW"/>
</dbReference>
<dbReference type="PANTHER" id="PTHR42715">
    <property type="entry name" value="BETA-GLUCOSIDASE"/>
    <property type="match status" value="1"/>
</dbReference>
<dbReference type="Pfam" id="PF01915">
    <property type="entry name" value="Glyco_hydro_3_C"/>
    <property type="match status" value="1"/>
</dbReference>
<evidence type="ECO:0000256" key="2">
    <source>
        <dbReference type="ARBA" id="ARBA00022801"/>
    </source>
</evidence>
<comment type="caution">
    <text evidence="4">The sequence shown here is derived from an EMBL/GenBank/DDBJ whole genome shotgun (WGS) entry which is preliminary data.</text>
</comment>
<dbReference type="InterPro" id="IPR017853">
    <property type="entry name" value="GH"/>
</dbReference>